<reference evidence="2 3" key="1">
    <citation type="submission" date="2024-05" db="EMBL/GenBank/DDBJ databases">
        <title>Genome sequencing and assembly of Indian major carp, Cirrhinus mrigala (Hamilton, 1822).</title>
        <authorList>
            <person name="Mohindra V."/>
            <person name="Chowdhury L.M."/>
            <person name="Lal K."/>
            <person name="Jena J.K."/>
        </authorList>
    </citation>
    <scope>NUCLEOTIDE SEQUENCE [LARGE SCALE GENOMIC DNA]</scope>
    <source>
        <strain evidence="2">CM1030</strain>
        <tissue evidence="2">Blood</tissue>
    </source>
</reference>
<dbReference type="AlphaFoldDB" id="A0ABD0P8F6"/>
<dbReference type="EMBL" id="JAMKFB020000017">
    <property type="protein sequence ID" value="KAL0170274.1"/>
    <property type="molecule type" value="Genomic_DNA"/>
</dbReference>
<organism evidence="2 3">
    <name type="scientific">Cirrhinus mrigala</name>
    <name type="common">Mrigala</name>
    <dbReference type="NCBI Taxonomy" id="683832"/>
    <lineage>
        <taxon>Eukaryota</taxon>
        <taxon>Metazoa</taxon>
        <taxon>Chordata</taxon>
        <taxon>Craniata</taxon>
        <taxon>Vertebrata</taxon>
        <taxon>Euteleostomi</taxon>
        <taxon>Actinopterygii</taxon>
        <taxon>Neopterygii</taxon>
        <taxon>Teleostei</taxon>
        <taxon>Ostariophysi</taxon>
        <taxon>Cypriniformes</taxon>
        <taxon>Cyprinidae</taxon>
        <taxon>Labeoninae</taxon>
        <taxon>Labeonini</taxon>
        <taxon>Cirrhinus</taxon>
    </lineage>
</organism>
<evidence type="ECO:0000313" key="2">
    <source>
        <dbReference type="EMBL" id="KAL0170274.1"/>
    </source>
</evidence>
<feature type="non-terminal residue" evidence="2">
    <location>
        <position position="71"/>
    </location>
</feature>
<name>A0ABD0P8F6_CIRMR</name>
<gene>
    <name evidence="2" type="ORF">M9458_034870</name>
</gene>
<feature type="compositionally biased region" description="Polar residues" evidence="1">
    <location>
        <begin position="44"/>
        <end position="59"/>
    </location>
</feature>
<dbReference type="Proteomes" id="UP001529510">
    <property type="component" value="Unassembled WGS sequence"/>
</dbReference>
<sequence>MKMRRKSSAVLMAQRKPRKQIQKQICREEGIQVTLTLTPVMLRSPQSLHSSPKTQNSSRRAIPSAFLMKKT</sequence>
<evidence type="ECO:0000256" key="1">
    <source>
        <dbReference type="SAM" id="MobiDB-lite"/>
    </source>
</evidence>
<accession>A0ABD0P8F6</accession>
<keyword evidence="3" id="KW-1185">Reference proteome</keyword>
<feature type="region of interest" description="Disordered" evidence="1">
    <location>
        <begin position="1"/>
        <end position="23"/>
    </location>
</feature>
<comment type="caution">
    <text evidence="2">The sequence shown here is derived from an EMBL/GenBank/DDBJ whole genome shotgun (WGS) entry which is preliminary data.</text>
</comment>
<feature type="region of interest" description="Disordered" evidence="1">
    <location>
        <begin position="44"/>
        <end position="71"/>
    </location>
</feature>
<proteinExistence type="predicted"/>
<evidence type="ECO:0000313" key="3">
    <source>
        <dbReference type="Proteomes" id="UP001529510"/>
    </source>
</evidence>
<protein>
    <submittedName>
        <fullName evidence="2">Uncharacterized protein</fullName>
    </submittedName>
</protein>